<dbReference type="AlphaFoldDB" id="A0A1J1IN62"/>
<keyword evidence="4" id="KW-0472">Membrane</keyword>
<dbReference type="InterPro" id="IPR010989">
    <property type="entry name" value="SNARE"/>
</dbReference>
<dbReference type="PANTHER" id="PTHR19957:SF38">
    <property type="entry name" value="LD27581P"/>
    <property type="match status" value="1"/>
</dbReference>
<dbReference type="GO" id="GO:0005484">
    <property type="term" value="F:SNAP receptor activity"/>
    <property type="evidence" value="ECO:0007669"/>
    <property type="project" value="TreeGrafter"/>
</dbReference>
<evidence type="ECO:0000256" key="1">
    <source>
        <dbReference type="ARBA" id="ARBA00009063"/>
    </source>
</evidence>
<feature type="domain" description="T-SNARE coiled-coil homology" evidence="5">
    <location>
        <begin position="167"/>
        <end position="229"/>
    </location>
</feature>
<keyword evidence="2" id="KW-0532">Neurotransmitter transport</keyword>
<dbReference type="PROSITE" id="PS50192">
    <property type="entry name" value="T_SNARE"/>
    <property type="match status" value="1"/>
</dbReference>
<dbReference type="EMBL" id="CVRI01000056">
    <property type="protein sequence ID" value="CRL01659.1"/>
    <property type="molecule type" value="Genomic_DNA"/>
</dbReference>
<dbReference type="GO" id="GO:0031201">
    <property type="term" value="C:SNARE complex"/>
    <property type="evidence" value="ECO:0007669"/>
    <property type="project" value="TreeGrafter"/>
</dbReference>
<dbReference type="GO" id="GO:0006906">
    <property type="term" value="P:vesicle fusion"/>
    <property type="evidence" value="ECO:0007669"/>
    <property type="project" value="TreeGrafter"/>
</dbReference>
<dbReference type="SMART" id="SM00397">
    <property type="entry name" value="t_SNARE"/>
    <property type="match status" value="1"/>
</dbReference>
<sequence>MSSLNSNYGTIHQPSSSGSSSFSPTEFLILKESISNNIIVIKKQYHKLEKIQKIIGSKNDTNELRAKIQSIQKNAHDVIKSTSFDIKKLNSIVKFSSTEKTHQLVLEKIASEFHAIVQKYLQSEKSLSLKLKKTLLVNINNDDSDDEDVTASIQQKQLTQANYNFEKELLVEREEQFQKIETNVIDINQIMSEISTLIHEQGENIQTIDNSISHVAEDIEGGVSELQKAANHQQKFRRKVLIIALIALIVAIFVVFSLYSKLKK</sequence>
<reference evidence="6 7" key="1">
    <citation type="submission" date="2015-04" db="EMBL/GenBank/DDBJ databases">
        <authorList>
            <person name="Syromyatnikov M.Y."/>
            <person name="Popov V.N."/>
        </authorList>
    </citation>
    <scope>NUCLEOTIDE SEQUENCE [LARGE SCALE GENOMIC DNA]</scope>
</reference>
<feature type="transmembrane region" description="Helical" evidence="4">
    <location>
        <begin position="240"/>
        <end position="259"/>
    </location>
</feature>
<dbReference type="OrthoDB" id="75754at2759"/>
<dbReference type="GO" id="GO:0006836">
    <property type="term" value="P:neurotransmitter transport"/>
    <property type="evidence" value="ECO:0007669"/>
    <property type="project" value="UniProtKB-KW"/>
</dbReference>
<dbReference type="GO" id="GO:0012505">
    <property type="term" value="C:endomembrane system"/>
    <property type="evidence" value="ECO:0007669"/>
    <property type="project" value="TreeGrafter"/>
</dbReference>
<dbReference type="Gene3D" id="1.20.58.70">
    <property type="match status" value="1"/>
</dbReference>
<name>A0A1J1IN62_9DIPT</name>
<dbReference type="STRING" id="568069.A0A1J1IN62"/>
<evidence type="ECO:0000313" key="6">
    <source>
        <dbReference type="EMBL" id="CRL01659.1"/>
    </source>
</evidence>
<dbReference type="PANTHER" id="PTHR19957">
    <property type="entry name" value="SYNTAXIN"/>
    <property type="match status" value="1"/>
</dbReference>
<dbReference type="GO" id="GO:0000149">
    <property type="term" value="F:SNARE binding"/>
    <property type="evidence" value="ECO:0007669"/>
    <property type="project" value="TreeGrafter"/>
</dbReference>
<dbReference type="InterPro" id="IPR006011">
    <property type="entry name" value="Syntaxin_N"/>
</dbReference>
<dbReference type="GO" id="GO:0006886">
    <property type="term" value="P:intracellular protein transport"/>
    <property type="evidence" value="ECO:0007669"/>
    <property type="project" value="TreeGrafter"/>
</dbReference>
<gene>
    <name evidence="6" type="primary">similar to Syntaxin-12</name>
    <name evidence="6" type="ORF">CLUMA_CG014881</name>
</gene>
<dbReference type="Pfam" id="PF14523">
    <property type="entry name" value="Syntaxin_2"/>
    <property type="match status" value="1"/>
</dbReference>
<dbReference type="GO" id="GO:0048278">
    <property type="term" value="P:vesicle docking"/>
    <property type="evidence" value="ECO:0007669"/>
    <property type="project" value="TreeGrafter"/>
</dbReference>
<dbReference type="SUPFAM" id="SSF47661">
    <property type="entry name" value="t-snare proteins"/>
    <property type="match status" value="1"/>
</dbReference>
<evidence type="ECO:0000256" key="2">
    <source>
        <dbReference type="ARBA" id="ARBA00022775"/>
    </source>
</evidence>
<keyword evidence="4" id="KW-1133">Transmembrane helix</keyword>
<feature type="compositionally biased region" description="Polar residues" evidence="3">
    <location>
        <begin position="1"/>
        <end position="14"/>
    </location>
</feature>
<evidence type="ECO:0000256" key="4">
    <source>
        <dbReference type="SAM" id="Phobius"/>
    </source>
</evidence>
<organism evidence="6 7">
    <name type="scientific">Clunio marinus</name>
    <dbReference type="NCBI Taxonomy" id="568069"/>
    <lineage>
        <taxon>Eukaryota</taxon>
        <taxon>Metazoa</taxon>
        <taxon>Ecdysozoa</taxon>
        <taxon>Arthropoda</taxon>
        <taxon>Hexapoda</taxon>
        <taxon>Insecta</taxon>
        <taxon>Pterygota</taxon>
        <taxon>Neoptera</taxon>
        <taxon>Endopterygota</taxon>
        <taxon>Diptera</taxon>
        <taxon>Nematocera</taxon>
        <taxon>Chironomoidea</taxon>
        <taxon>Chironomidae</taxon>
        <taxon>Clunio</taxon>
    </lineage>
</organism>
<dbReference type="Gene3D" id="1.20.5.110">
    <property type="match status" value="1"/>
</dbReference>
<accession>A0A1J1IN62</accession>
<dbReference type="InterPro" id="IPR000727">
    <property type="entry name" value="T_SNARE_dom"/>
</dbReference>
<keyword evidence="7" id="KW-1185">Reference proteome</keyword>
<keyword evidence="2" id="KW-0813">Transport</keyword>
<keyword evidence="4" id="KW-0812">Transmembrane</keyword>
<dbReference type="Pfam" id="PF05739">
    <property type="entry name" value="SNARE"/>
    <property type="match status" value="1"/>
</dbReference>
<evidence type="ECO:0000313" key="7">
    <source>
        <dbReference type="Proteomes" id="UP000183832"/>
    </source>
</evidence>
<dbReference type="Proteomes" id="UP000183832">
    <property type="component" value="Unassembled WGS sequence"/>
</dbReference>
<dbReference type="InterPro" id="IPR045242">
    <property type="entry name" value="Syntaxin"/>
</dbReference>
<evidence type="ECO:0000256" key="3">
    <source>
        <dbReference type="SAM" id="MobiDB-lite"/>
    </source>
</evidence>
<feature type="region of interest" description="Disordered" evidence="3">
    <location>
        <begin position="1"/>
        <end position="22"/>
    </location>
</feature>
<evidence type="ECO:0000259" key="5">
    <source>
        <dbReference type="PROSITE" id="PS50192"/>
    </source>
</evidence>
<comment type="similarity">
    <text evidence="1">Belongs to the syntaxin family.</text>
</comment>
<proteinExistence type="inferred from homology"/>
<protein>
    <submittedName>
        <fullName evidence="6">CLUMA_CG014881, isoform A</fullName>
    </submittedName>
</protein>